<reference evidence="2 3" key="1">
    <citation type="submission" date="2019-01" db="EMBL/GenBank/DDBJ databases">
        <authorList>
            <person name="Chen W.-M."/>
        </authorList>
    </citation>
    <scope>NUCLEOTIDE SEQUENCE [LARGE SCALE GENOMIC DNA]</scope>
    <source>
        <strain evidence="2 3">KYPY4</strain>
    </source>
</reference>
<feature type="signal peptide" evidence="1">
    <location>
        <begin position="1"/>
        <end position="28"/>
    </location>
</feature>
<sequence length="513" mass="53502">MHPQPLFRAAALSVLAASLAAAFGGALASSHREAPFITTSPKVDATDFYMFRSYEPGRSEHVTLIANYAPLQDAYGGPNYFAMDANALYEIHIDNNGDAKEDISFQFRFSNKLAGGSGVALNIGGKQVAIPLVQAGAVTTPGSASLNLAETFNVTVKRGDRRKGTGAAITNANGGGSTFIKPVDNIGVKTLPDYAGYAAQHIYTVNIPGCSQPAKLFVGQRQDPFAVNLGTTFDLVNAPVAVITDPALINAAPNTIADKNVTTLALEVHRSCLTNGDDVIGGWTTASLRQARLLDGAPPSGHQASEKVGGAWVQVSRLGMPLVNEVVIGLKDKDKFNASKPSGDGQFADYVTNPTLPALLEIALALPNIAPTNFPRNDLVTTFLTGIAGVNQPRNVVASEMLRLNTGIAPVPFAQQNRLGIVGNILAGGTDNAGFPNGRRPKDDVVDIALVAVMGGLCMANGDTNALGFGAACKPSAVPLGATAFRLHDAVDQAVVPLLPAFPYLNTPLPGTR</sequence>
<dbReference type="OrthoDB" id="525451at2"/>
<dbReference type="Proteomes" id="UP000285575">
    <property type="component" value="Unassembled WGS sequence"/>
</dbReference>
<accession>A0A437RS45</accession>
<dbReference type="AlphaFoldDB" id="A0A437RS45"/>
<protein>
    <submittedName>
        <fullName evidence="2">DUF4331 domain-containing protein</fullName>
    </submittedName>
</protein>
<proteinExistence type="predicted"/>
<dbReference type="Pfam" id="PF14224">
    <property type="entry name" value="DUF4331"/>
    <property type="match status" value="1"/>
</dbReference>
<organism evidence="2 3">
    <name type="scientific">Rubrivivax rivuli</name>
    <dbReference type="NCBI Taxonomy" id="1862385"/>
    <lineage>
        <taxon>Bacteria</taxon>
        <taxon>Pseudomonadati</taxon>
        <taxon>Pseudomonadota</taxon>
        <taxon>Betaproteobacteria</taxon>
        <taxon>Burkholderiales</taxon>
        <taxon>Sphaerotilaceae</taxon>
        <taxon>Rubrivivax</taxon>
    </lineage>
</organism>
<keyword evidence="3" id="KW-1185">Reference proteome</keyword>
<keyword evidence="1" id="KW-0732">Signal</keyword>
<evidence type="ECO:0000313" key="3">
    <source>
        <dbReference type="Proteomes" id="UP000285575"/>
    </source>
</evidence>
<gene>
    <name evidence="2" type="ORF">EOE66_03125</name>
</gene>
<feature type="chain" id="PRO_5019104596" evidence="1">
    <location>
        <begin position="29"/>
        <end position="513"/>
    </location>
</feature>
<comment type="caution">
    <text evidence="2">The sequence shown here is derived from an EMBL/GenBank/DDBJ whole genome shotgun (WGS) entry which is preliminary data.</text>
</comment>
<evidence type="ECO:0000313" key="2">
    <source>
        <dbReference type="EMBL" id="RVU49566.1"/>
    </source>
</evidence>
<name>A0A437RS45_9BURK</name>
<dbReference type="EMBL" id="SACR01000001">
    <property type="protein sequence ID" value="RVU49566.1"/>
    <property type="molecule type" value="Genomic_DNA"/>
</dbReference>
<evidence type="ECO:0000256" key="1">
    <source>
        <dbReference type="SAM" id="SignalP"/>
    </source>
</evidence>
<dbReference type="InterPro" id="IPR025566">
    <property type="entry name" value="DUF4331"/>
</dbReference>
<dbReference type="RefSeq" id="WP_128227202.1">
    <property type="nucleotide sequence ID" value="NZ_SACR01000001.1"/>
</dbReference>